<name>A0A7S3B3A2_9EUKA</name>
<dbReference type="EMBL" id="HBHX01044007">
    <property type="protein sequence ID" value="CAE0123673.1"/>
    <property type="molecule type" value="Transcribed_RNA"/>
</dbReference>
<dbReference type="SMART" id="SM00233">
    <property type="entry name" value="PH"/>
    <property type="match status" value="1"/>
</dbReference>
<feature type="domain" description="PH" evidence="2">
    <location>
        <begin position="2"/>
        <end position="110"/>
    </location>
</feature>
<evidence type="ECO:0000259" key="2">
    <source>
        <dbReference type="PROSITE" id="PS50003"/>
    </source>
</evidence>
<feature type="region of interest" description="Disordered" evidence="1">
    <location>
        <begin position="114"/>
        <end position="142"/>
    </location>
</feature>
<evidence type="ECO:0000256" key="1">
    <source>
        <dbReference type="SAM" id="MobiDB-lite"/>
    </source>
</evidence>
<evidence type="ECO:0000313" key="3">
    <source>
        <dbReference type="EMBL" id="CAE0123673.1"/>
    </source>
</evidence>
<reference evidence="3" key="1">
    <citation type="submission" date="2021-01" db="EMBL/GenBank/DDBJ databases">
        <authorList>
            <person name="Corre E."/>
            <person name="Pelletier E."/>
            <person name="Niang G."/>
            <person name="Scheremetjew M."/>
            <person name="Finn R."/>
            <person name="Kale V."/>
            <person name="Holt S."/>
            <person name="Cochrane G."/>
            <person name="Meng A."/>
            <person name="Brown T."/>
            <person name="Cohen L."/>
        </authorList>
    </citation>
    <scope>NUCLEOTIDE SEQUENCE</scope>
    <source>
        <strain evidence="3">CCMP281</strain>
    </source>
</reference>
<dbReference type="InterPro" id="IPR011993">
    <property type="entry name" value="PH-like_dom_sf"/>
</dbReference>
<gene>
    <name evidence="3" type="ORF">HERI1096_LOCUS24375</name>
</gene>
<dbReference type="InterPro" id="IPR001849">
    <property type="entry name" value="PH_domain"/>
</dbReference>
<dbReference type="PROSITE" id="PS50003">
    <property type="entry name" value="PH_DOMAIN"/>
    <property type="match status" value="1"/>
</dbReference>
<dbReference type="Gene3D" id="2.30.29.30">
    <property type="entry name" value="Pleckstrin-homology domain (PH domain)/Phosphotyrosine-binding domain (PTB)"/>
    <property type="match status" value="1"/>
</dbReference>
<dbReference type="AlphaFoldDB" id="A0A7S3B3A2"/>
<dbReference type="CDD" id="cd00821">
    <property type="entry name" value="PH"/>
    <property type="match status" value="1"/>
</dbReference>
<proteinExistence type="predicted"/>
<accession>A0A7S3B3A2</accession>
<protein>
    <recommendedName>
        <fullName evidence="2">PH domain-containing protein</fullName>
    </recommendedName>
</protein>
<dbReference type="Pfam" id="PF00169">
    <property type="entry name" value="PH"/>
    <property type="match status" value="1"/>
</dbReference>
<dbReference type="SUPFAM" id="SSF50729">
    <property type="entry name" value="PH domain-like"/>
    <property type="match status" value="1"/>
</dbReference>
<organism evidence="3">
    <name type="scientific">Haptolina ericina</name>
    <dbReference type="NCBI Taxonomy" id="156174"/>
    <lineage>
        <taxon>Eukaryota</taxon>
        <taxon>Haptista</taxon>
        <taxon>Haptophyta</taxon>
        <taxon>Prymnesiophyceae</taxon>
        <taxon>Prymnesiales</taxon>
        <taxon>Prymnesiaceae</taxon>
        <taxon>Haptolina</taxon>
    </lineage>
</organism>
<sequence>MDIGTAGWLYKLPAGRSKGVSWHRRFFSLRGDSLLYFCHASEASGIRLAPRGVAQLTGAEVSLRPETATADGSLRFEFSLTHGNGDTLVLAAHLASERERWVAAIQEAAAATSAASHADSVPPPQSTIQDSDTYPAASPSGQLEDDMEALQLKLQVDQAVQDCAMQAQARGRAEAALTDATAALALRRSLLHWRHHTLRVHFLVLVRASQTHLASRGQHVAIDHDV</sequence>